<dbReference type="GO" id="GO:0005789">
    <property type="term" value="C:endoplasmic reticulum membrane"/>
    <property type="evidence" value="ECO:0007669"/>
    <property type="project" value="TreeGrafter"/>
</dbReference>
<dbReference type="GO" id="GO:0005886">
    <property type="term" value="C:plasma membrane"/>
    <property type="evidence" value="ECO:0007669"/>
    <property type="project" value="TreeGrafter"/>
</dbReference>
<dbReference type="GO" id="GO:0032366">
    <property type="term" value="P:intracellular sterol transport"/>
    <property type="evidence" value="ECO:0007669"/>
    <property type="project" value="TreeGrafter"/>
</dbReference>
<evidence type="ECO:0000259" key="6">
    <source>
        <dbReference type="PROSITE" id="PS51778"/>
    </source>
</evidence>
<keyword evidence="2" id="KW-0812">Transmembrane</keyword>
<feature type="domain" description="VASt" evidence="6">
    <location>
        <begin position="836"/>
        <end position="1018"/>
    </location>
</feature>
<dbReference type="GeneID" id="20820416"/>
<dbReference type="InterPro" id="IPR031968">
    <property type="entry name" value="VASt"/>
</dbReference>
<dbReference type="PANTHER" id="PTHR23319">
    <property type="entry name" value="GRAM DOMAIN CONTAINING 1B, ISOFORM E"/>
    <property type="match status" value="1"/>
</dbReference>
<proteinExistence type="predicted"/>
<dbReference type="InterPro" id="IPR001060">
    <property type="entry name" value="FCH_dom"/>
</dbReference>
<comment type="subcellular location">
    <subcellularLocation>
        <location evidence="1">Membrane</location>
        <topology evidence="1">Single-pass membrane protein</topology>
    </subcellularLocation>
</comment>
<dbReference type="PANTHER" id="PTHR23319:SF4">
    <property type="entry name" value="GRAM DOMAIN CONTAINING 1B, ISOFORM E"/>
    <property type="match status" value="1"/>
</dbReference>
<gene>
    <name evidence="7" type="ORF">H257_18420</name>
</gene>
<dbReference type="Pfam" id="PF02893">
    <property type="entry name" value="GRAM"/>
    <property type="match status" value="1"/>
</dbReference>
<dbReference type="GO" id="GO:0140268">
    <property type="term" value="C:endoplasmic reticulum-plasma membrane contact site"/>
    <property type="evidence" value="ECO:0007669"/>
    <property type="project" value="TreeGrafter"/>
</dbReference>
<sequence>MEADSTETSARAQDTTSCAPVSYQFHLFGAFNAVCSKGKNGVQTCQAISSYLQDRAAHEQFYSKQLAKIQQNVKTEDWAKHVANTWNTFHHTIAAISLEYAEFSNMHTSSIVSGMKACTSQQESQIQRLITEGSKLRTQYVECMNKMSKAKERYDKKCAEAIDTIQSIRRPPAADGTSDKVDIFSKVWDNTAKGLGLGSLERQKQRMASCLEDVVASEDAYVRSVDAMNIQYTSYERQVQENLIAFEVTEEQRLEYIKDLLVRSEKSRNAMMGRVERLISGMREALKSIDVLDDIDDGFTKLLGLKHKEGNDVELQVDISPASITALVLKMQTMTDQGVVFTHTMLNTLVECISAEETLVGALERIHTSYSPLSNEAATLFSSAAPVVFAEGTTLDRGWGAVLMHMQRVAYLHKEFGSLLAEPVSLSLDTMKTEYIETKLKMDDELHHLLASVATDMASHTKLEQKLDAKSKELAVTKASLASNIEKDAMLQRFMESPVDRERKLVVKSDLLQDEVADLKGQVDASGAAMTAKLELRRQDICQIVSLCMKNEKYRLDVKKSSLRSLVKAHEHLVAGLLHASTAVLREVETISPVSDIREFIRQAQVPWQAHEPMIPTLHGNALLATELKTFEKTPQPKLSRALSSLSIRTATIAPTDDSNNKTAALQDKVLAAEAEKEDSFGHSDLQKNFNLPPSEQVVTSFSCALYLNNFPHHGRLFLSQSYLCFAGWRESYVVVPIIEIAIVEKKNTALVVPNGMELTTTTQGKHFFASFIFRDECVQAILQLQQIKKQTQDILAPELTTALSETPSDDPTIAFVPAATTTLDLVEELAILSQDYDTVVDQLVLPFSVDVAFTQFWQPTTFLTTLLESCGETLVNVGSWHSNETSYAAFDRLEQFQAVRTVAYTHNKKYMVGPSSIPTVQKQRLKYDKANGCLVLTVTTTVTDAPYHDYFRAESRWVFSTAATHSPNECRLDTGVRLHWIKNTWLKKQIESATASESKETMKYWTVQAIEAYQAKPAQDVPAASPESSPEVEQPKTTRNTQVLPRPRSIAESFPSRSRDILVLVGLAIVLWYVHQLTATLHHVVRVQADQQKLLDAILAQLSSRPR</sequence>
<dbReference type="RefSeq" id="XP_009845769.1">
    <property type="nucleotide sequence ID" value="XM_009847467.1"/>
</dbReference>
<dbReference type="Gene3D" id="2.30.29.30">
    <property type="entry name" value="Pleckstrin-homology domain (PH domain)/Phosphotyrosine-binding domain (PTB)"/>
    <property type="match status" value="1"/>
</dbReference>
<evidence type="ECO:0000256" key="1">
    <source>
        <dbReference type="ARBA" id="ARBA00004167"/>
    </source>
</evidence>
<evidence type="ECO:0000256" key="2">
    <source>
        <dbReference type="ARBA" id="ARBA00022692"/>
    </source>
</evidence>
<accession>W4FDD4</accession>
<dbReference type="GO" id="GO:0032934">
    <property type="term" value="F:sterol binding"/>
    <property type="evidence" value="ECO:0007669"/>
    <property type="project" value="TreeGrafter"/>
</dbReference>
<keyword evidence="4" id="KW-0472">Membrane</keyword>
<dbReference type="STRING" id="112090.W4FDD4"/>
<reference evidence="7" key="1">
    <citation type="submission" date="2013-12" db="EMBL/GenBank/DDBJ databases">
        <title>The Genome Sequence of Aphanomyces astaci APO3.</title>
        <authorList>
            <consortium name="The Broad Institute Genomics Platform"/>
            <person name="Russ C."/>
            <person name="Tyler B."/>
            <person name="van West P."/>
            <person name="Dieguez-Uribeondo J."/>
            <person name="Young S.K."/>
            <person name="Zeng Q."/>
            <person name="Gargeya S."/>
            <person name="Fitzgerald M."/>
            <person name="Abouelleil A."/>
            <person name="Alvarado L."/>
            <person name="Chapman S.B."/>
            <person name="Gainer-Dewar J."/>
            <person name="Goldberg J."/>
            <person name="Griggs A."/>
            <person name="Gujja S."/>
            <person name="Hansen M."/>
            <person name="Howarth C."/>
            <person name="Imamovic A."/>
            <person name="Ireland A."/>
            <person name="Larimer J."/>
            <person name="McCowan C."/>
            <person name="Murphy C."/>
            <person name="Pearson M."/>
            <person name="Poon T.W."/>
            <person name="Priest M."/>
            <person name="Roberts A."/>
            <person name="Saif S."/>
            <person name="Shea T."/>
            <person name="Sykes S."/>
            <person name="Wortman J."/>
            <person name="Nusbaum C."/>
            <person name="Birren B."/>
        </authorList>
    </citation>
    <scope>NUCLEOTIDE SEQUENCE [LARGE SCALE GENOMIC DNA]</scope>
    <source>
        <strain evidence="7">APO3</strain>
    </source>
</reference>
<dbReference type="SUPFAM" id="SSF103657">
    <property type="entry name" value="BAR/IMD domain-like"/>
    <property type="match status" value="2"/>
</dbReference>
<dbReference type="Pfam" id="PF00611">
    <property type="entry name" value="FCH"/>
    <property type="match status" value="1"/>
</dbReference>
<evidence type="ECO:0000256" key="4">
    <source>
        <dbReference type="ARBA" id="ARBA00023136"/>
    </source>
</evidence>
<feature type="region of interest" description="Disordered" evidence="5">
    <location>
        <begin position="1019"/>
        <end position="1050"/>
    </location>
</feature>
<dbReference type="Pfam" id="PF16016">
    <property type="entry name" value="VASt"/>
    <property type="match status" value="1"/>
</dbReference>
<keyword evidence="3" id="KW-1133">Transmembrane helix</keyword>
<dbReference type="Gene3D" id="1.20.1270.60">
    <property type="entry name" value="Arfaptin homology (AH) domain/BAR domain"/>
    <property type="match status" value="2"/>
</dbReference>
<protein>
    <recommendedName>
        <fullName evidence="6">VASt domain-containing protein</fullName>
    </recommendedName>
</protein>
<evidence type="ECO:0000256" key="3">
    <source>
        <dbReference type="ARBA" id="ARBA00022989"/>
    </source>
</evidence>
<evidence type="ECO:0000256" key="5">
    <source>
        <dbReference type="SAM" id="MobiDB-lite"/>
    </source>
</evidence>
<dbReference type="AlphaFoldDB" id="W4FDD4"/>
<dbReference type="SMART" id="SM00568">
    <property type="entry name" value="GRAM"/>
    <property type="match status" value="1"/>
</dbReference>
<dbReference type="PROSITE" id="PS51778">
    <property type="entry name" value="VAST"/>
    <property type="match status" value="1"/>
</dbReference>
<evidence type="ECO:0000313" key="7">
    <source>
        <dbReference type="EMBL" id="ETV64728.1"/>
    </source>
</evidence>
<dbReference type="GO" id="GO:0120015">
    <property type="term" value="F:sterol transfer activity"/>
    <property type="evidence" value="ECO:0007669"/>
    <property type="project" value="TreeGrafter"/>
</dbReference>
<organism evidence="7">
    <name type="scientific">Aphanomyces astaci</name>
    <name type="common">Crayfish plague agent</name>
    <dbReference type="NCBI Taxonomy" id="112090"/>
    <lineage>
        <taxon>Eukaryota</taxon>
        <taxon>Sar</taxon>
        <taxon>Stramenopiles</taxon>
        <taxon>Oomycota</taxon>
        <taxon>Saprolegniomycetes</taxon>
        <taxon>Saprolegniales</taxon>
        <taxon>Verrucalvaceae</taxon>
        <taxon>Aphanomyces</taxon>
    </lineage>
</organism>
<dbReference type="OrthoDB" id="74360at2759"/>
<dbReference type="InterPro" id="IPR004182">
    <property type="entry name" value="GRAM"/>
</dbReference>
<name>W4FDD4_APHAT</name>
<dbReference type="InterPro" id="IPR051482">
    <property type="entry name" value="Cholesterol_transport"/>
</dbReference>
<dbReference type="InterPro" id="IPR027267">
    <property type="entry name" value="AH/BAR_dom_sf"/>
</dbReference>
<dbReference type="InterPro" id="IPR011993">
    <property type="entry name" value="PH-like_dom_sf"/>
</dbReference>
<dbReference type="EMBL" id="KI913277">
    <property type="protein sequence ID" value="ETV64728.1"/>
    <property type="molecule type" value="Genomic_DNA"/>
</dbReference>
<dbReference type="VEuPathDB" id="FungiDB:H257_18420"/>